<sequence length="531" mass="60504">MSNNNSDRQAYFIGGGLASLAAAVYLLEDGGFKGTNIHILESLPVLGGSNDGAGNNQDGFICRGGRMLNEETYENFWELTSRIPSLEIPNMSVKDEILAFDKANPTHAKSRLVDANGNKISVTDMGFNTEDRLQMVKLFFSDENDLDNVTIRDWFGDHFFTTNFWYMWQTTFAWQEWSSIFEFQRYMKRMLLEFSRIHTLEGVTRTPYNQFDSVILPLKTFLDRFDVNFKLRKTVTDLEFKETDAITVTEIKCTNALGETETIKVLDTDLVFFTNGCITDNSNNGNYHTPAKYQPNNPPSFALWRKIADKKPGRLGNPDPFFAKPDQTKWYSFTPTFKGNRMLKLIEEFTGNKPGSGALITFKDSSWRMSIVIAAQPHFKAQAEEVTILWGYGLYPDKIGDFVKKPMIDCTGEEILTELIGHLHFQEYETEIKQSVINVIPSMMPYIDALFQPRAKTDRPEVVPVGATNFALISQFVEIPDDMVFTEEYSVRAAKIAVYTLLGLDKEILPVTSYWKHPEVLAKAIHTSYRS</sequence>
<dbReference type="GO" id="GO:0050151">
    <property type="term" value="F:oleate hydratase activity"/>
    <property type="evidence" value="ECO:0007669"/>
    <property type="project" value="InterPro"/>
</dbReference>
<dbReference type="GO" id="GO:0071949">
    <property type="term" value="F:FAD binding"/>
    <property type="evidence" value="ECO:0007669"/>
    <property type="project" value="InterPro"/>
</dbReference>
<comment type="caution">
    <text evidence="1">The sequence shown here is derived from an EMBL/GenBank/DDBJ whole genome shotgun (WGS) entry which is preliminary data.</text>
</comment>
<dbReference type="RefSeq" id="WP_066331404.1">
    <property type="nucleotide sequence ID" value="NZ_CP017688.1"/>
</dbReference>
<dbReference type="NCBIfam" id="NF010584">
    <property type="entry name" value="PRK13977.1"/>
    <property type="match status" value="1"/>
</dbReference>
<keyword evidence="2" id="KW-1185">Reference proteome</keyword>
<dbReference type="SUPFAM" id="SSF51905">
    <property type="entry name" value="FAD/NAD(P)-binding domain"/>
    <property type="match status" value="1"/>
</dbReference>
<dbReference type="Gene3D" id="3.50.50.60">
    <property type="entry name" value="FAD/NAD(P)-binding domain"/>
    <property type="match status" value="2"/>
</dbReference>
<accession>A0A1B9E9T3</accession>
<dbReference type="STRING" id="1763534.GCA_001831475_01709"/>
<protein>
    <submittedName>
        <fullName evidence="1">Oleate hydratase</fullName>
    </submittedName>
</protein>
<organism evidence="1 2">
    <name type="scientific">Flavobacterium crassostreae</name>
    <dbReference type="NCBI Taxonomy" id="1763534"/>
    <lineage>
        <taxon>Bacteria</taxon>
        <taxon>Pseudomonadati</taxon>
        <taxon>Bacteroidota</taxon>
        <taxon>Flavobacteriia</taxon>
        <taxon>Flavobacteriales</taxon>
        <taxon>Flavobacteriaceae</taxon>
        <taxon>Flavobacterium</taxon>
    </lineage>
</organism>
<proteinExistence type="predicted"/>
<dbReference type="PANTHER" id="PTHR37417:SF2">
    <property type="entry name" value="67 KDA MYOSIN-CROSS-REACTIVE ANTIGEN FAMILY PROTEIN (AFU_ORTHOLOGUE AFUA_5G09970)"/>
    <property type="match status" value="1"/>
</dbReference>
<evidence type="ECO:0000313" key="2">
    <source>
        <dbReference type="Proteomes" id="UP000093510"/>
    </source>
</evidence>
<dbReference type="InterPro" id="IPR036188">
    <property type="entry name" value="FAD/NAD-bd_sf"/>
</dbReference>
<name>A0A1B9E9T3_9FLAO</name>
<gene>
    <name evidence="1" type="ORF">LPBF_01260</name>
</gene>
<dbReference type="OrthoDB" id="4540221at2"/>
<reference evidence="1 2" key="1">
    <citation type="submission" date="2016-03" db="EMBL/GenBank/DDBJ databases">
        <authorList>
            <person name="Ploux O."/>
        </authorList>
    </citation>
    <scope>NUCLEOTIDE SEQUENCE [LARGE SCALE GENOMIC DNA]</scope>
    <source>
        <strain evidence="1 2">LPB0076</strain>
    </source>
</reference>
<dbReference type="PANTHER" id="PTHR37417">
    <property type="entry name" value="67 KDA MYOSIN-CROSS-REACTIVE ANTIGEN FAMILY PROTEIN (AFU_ORTHOLOGUE AFUA_5G09970)"/>
    <property type="match status" value="1"/>
</dbReference>
<dbReference type="Gene3D" id="3.30.9.80">
    <property type="match status" value="1"/>
</dbReference>
<dbReference type="Pfam" id="PF06100">
    <property type="entry name" value="MCRA"/>
    <property type="match status" value="1"/>
</dbReference>
<evidence type="ECO:0000313" key="1">
    <source>
        <dbReference type="EMBL" id="OCB78651.1"/>
    </source>
</evidence>
<dbReference type="GO" id="GO:0006631">
    <property type="term" value="P:fatty acid metabolic process"/>
    <property type="evidence" value="ECO:0007669"/>
    <property type="project" value="InterPro"/>
</dbReference>
<dbReference type="Proteomes" id="UP000093510">
    <property type="component" value="Unassembled WGS sequence"/>
</dbReference>
<dbReference type="EMBL" id="LVEP01000002">
    <property type="protein sequence ID" value="OCB78651.1"/>
    <property type="molecule type" value="Genomic_DNA"/>
</dbReference>
<dbReference type="InterPro" id="IPR010354">
    <property type="entry name" value="Oleate_hydratase"/>
</dbReference>
<dbReference type="AlphaFoldDB" id="A0A1B9E9T3"/>